<comment type="caution">
    <text evidence="19">The sequence shown here is derived from an EMBL/GenBank/DDBJ whole genome shotgun (WGS) entry which is preliminary data.</text>
</comment>
<feature type="domain" description="OmpR/PhoB-type" evidence="16">
    <location>
        <begin position="129"/>
        <end position="227"/>
    </location>
</feature>
<dbReference type="PROSITE" id="PS51755">
    <property type="entry name" value="OMPR_PHOB"/>
    <property type="match status" value="1"/>
</dbReference>
<sequence>MKPYVLIAEDESAVSELLFYNLKKEDYDVAIASDGEEAMLMIEERAPDLLLLDWMLPKVSGIEVCRRVRSGGTNPNLPIIMLTARGEESDRIRGLDTGADDYVTKPFSTTELMARVRAVLRRIRPGLKDDRITVGDIEIDRVAHKVARNGQDIHLGPTEFRLLDYFMQHPGRVFSREQLLDTVWGSDVYVEARTVDVHVGRLRKALRQEGGDDPIRTVRSAGYALRAD</sequence>
<dbReference type="PANTHER" id="PTHR48111">
    <property type="entry name" value="REGULATOR OF RPOS"/>
    <property type="match status" value="1"/>
</dbReference>
<dbReference type="Pfam" id="PF00486">
    <property type="entry name" value="Trans_reg_C"/>
    <property type="match status" value="1"/>
</dbReference>
<dbReference type="GO" id="GO:0000976">
    <property type="term" value="F:transcription cis-regulatory region binding"/>
    <property type="evidence" value="ECO:0007669"/>
    <property type="project" value="TreeGrafter"/>
</dbReference>
<dbReference type="Gene3D" id="3.40.50.2300">
    <property type="match status" value="1"/>
</dbReference>
<dbReference type="EMBL" id="DMBR01000341">
    <property type="protein sequence ID" value="HAE95122.1"/>
    <property type="molecule type" value="Genomic_DNA"/>
</dbReference>
<dbReference type="GeneID" id="92500895"/>
<proteinExistence type="predicted"/>
<dbReference type="FunFam" id="1.10.10.10:FF:000011">
    <property type="entry name" value="Phosphate regulon transcriptional regulator PhoB"/>
    <property type="match status" value="1"/>
</dbReference>
<feature type="domain" description="Response regulatory" evidence="15">
    <location>
        <begin position="4"/>
        <end position="120"/>
    </location>
</feature>
<dbReference type="RefSeq" id="WP_035555289.1">
    <property type="nucleotide sequence ID" value="NZ_AWFH01000062.1"/>
</dbReference>
<dbReference type="PROSITE" id="PS50110">
    <property type="entry name" value="RESPONSE_REGULATORY"/>
    <property type="match status" value="1"/>
</dbReference>
<dbReference type="InterPro" id="IPR039420">
    <property type="entry name" value="WalR-like"/>
</dbReference>
<dbReference type="EMBL" id="AWFH01000062">
    <property type="protein sequence ID" value="KCZ58096.1"/>
    <property type="molecule type" value="Genomic_DNA"/>
</dbReference>
<evidence type="ECO:0000256" key="12">
    <source>
        <dbReference type="ARBA" id="ARBA00024735"/>
    </source>
</evidence>
<dbReference type="InterPro" id="IPR011006">
    <property type="entry name" value="CheY-like_superfamily"/>
</dbReference>
<evidence type="ECO:0000256" key="1">
    <source>
        <dbReference type="ARBA" id="ARBA00004496"/>
    </source>
</evidence>
<evidence type="ECO:0000313" key="19">
    <source>
        <dbReference type="EMBL" id="KCZ58096.1"/>
    </source>
</evidence>
<protein>
    <recommendedName>
        <fullName evidence="2">Phosphate regulon transcriptional regulatory protein PhoB</fullName>
    </recommendedName>
</protein>
<feature type="DNA-binding region" description="OmpR/PhoB-type" evidence="14">
    <location>
        <begin position="129"/>
        <end position="227"/>
    </location>
</feature>
<evidence type="ECO:0000256" key="4">
    <source>
        <dbReference type="ARBA" id="ARBA00022490"/>
    </source>
</evidence>
<dbReference type="Proteomes" id="UP000263957">
    <property type="component" value="Unassembled WGS sequence"/>
</dbReference>
<accession>A0A059DXG5</accession>
<dbReference type="SUPFAM" id="SSF46894">
    <property type="entry name" value="C-terminal effector domain of the bipartite response regulators"/>
    <property type="match status" value="1"/>
</dbReference>
<comment type="function">
    <text evidence="12">This protein is a positive regulator for the phosphate regulon. Transcription of this operon is positively regulated by PhoB and PhoR when phosphate is limited.</text>
</comment>
<dbReference type="GO" id="GO:0006817">
    <property type="term" value="P:phosphate ion transport"/>
    <property type="evidence" value="ECO:0007669"/>
    <property type="project" value="UniProtKB-KW"/>
</dbReference>
<evidence type="ECO:0000256" key="7">
    <source>
        <dbReference type="ARBA" id="ARBA00023012"/>
    </source>
</evidence>
<dbReference type="EMBL" id="DOGS01000102">
    <property type="protein sequence ID" value="HBQ48231.1"/>
    <property type="molecule type" value="Genomic_DNA"/>
</dbReference>
<dbReference type="eggNOG" id="COG0745">
    <property type="taxonomic scope" value="Bacteria"/>
</dbReference>
<dbReference type="InterPro" id="IPR036388">
    <property type="entry name" value="WH-like_DNA-bd_sf"/>
</dbReference>
<dbReference type="GO" id="GO:0005829">
    <property type="term" value="C:cytosol"/>
    <property type="evidence" value="ECO:0007669"/>
    <property type="project" value="TreeGrafter"/>
</dbReference>
<evidence type="ECO:0000313" key="17">
    <source>
        <dbReference type="EMBL" id="HAE95122.1"/>
    </source>
</evidence>
<evidence type="ECO:0000256" key="5">
    <source>
        <dbReference type="ARBA" id="ARBA00022553"/>
    </source>
</evidence>
<keyword evidence="5 13" id="KW-0597">Phosphoprotein</keyword>
<evidence type="ECO:0000256" key="11">
    <source>
        <dbReference type="ARBA" id="ARBA00023163"/>
    </source>
</evidence>
<feature type="modified residue" description="4-aspartylphosphate" evidence="13">
    <location>
        <position position="53"/>
    </location>
</feature>
<evidence type="ECO:0000256" key="13">
    <source>
        <dbReference type="PROSITE-ProRule" id="PRU00169"/>
    </source>
</evidence>
<keyword evidence="3" id="KW-0813">Transport</keyword>
<dbReference type="PATRIC" id="fig|1280948.3.peg.3392"/>
<keyword evidence="8" id="KW-0805">Transcription regulation</keyword>
<dbReference type="InterPro" id="IPR001789">
    <property type="entry name" value="Sig_transdc_resp-reg_receiver"/>
</dbReference>
<evidence type="ECO:0000259" key="15">
    <source>
        <dbReference type="PROSITE" id="PS50110"/>
    </source>
</evidence>
<evidence type="ECO:0000256" key="6">
    <source>
        <dbReference type="ARBA" id="ARBA00022592"/>
    </source>
</evidence>
<gene>
    <name evidence="17" type="primary">phoB</name>
    <name evidence="17" type="ORF">DCG65_11210</name>
    <name evidence="18" type="ORF">DD728_05000</name>
    <name evidence="19" type="ORF">HY36_11355</name>
</gene>
<evidence type="ECO:0000256" key="9">
    <source>
        <dbReference type="ARBA" id="ARBA00023125"/>
    </source>
</evidence>
<dbReference type="GO" id="GO:0006355">
    <property type="term" value="P:regulation of DNA-templated transcription"/>
    <property type="evidence" value="ECO:0007669"/>
    <property type="project" value="InterPro"/>
</dbReference>
<dbReference type="NCBIfam" id="TIGR02154">
    <property type="entry name" value="PhoB"/>
    <property type="match status" value="1"/>
</dbReference>
<dbReference type="InterPro" id="IPR016032">
    <property type="entry name" value="Sig_transdc_resp-reg_C-effctor"/>
</dbReference>
<keyword evidence="6" id="KW-0592">Phosphate transport</keyword>
<keyword evidence="4" id="KW-0963">Cytoplasm</keyword>
<dbReference type="CDD" id="cd00383">
    <property type="entry name" value="trans_reg_C"/>
    <property type="match status" value="1"/>
</dbReference>
<dbReference type="FunFam" id="3.40.50.2300:FF:000001">
    <property type="entry name" value="DNA-binding response regulator PhoB"/>
    <property type="match status" value="1"/>
</dbReference>
<dbReference type="Proteomes" id="UP000259173">
    <property type="component" value="Unassembled WGS sequence"/>
</dbReference>
<dbReference type="Proteomes" id="UP000024547">
    <property type="component" value="Unassembled WGS sequence"/>
</dbReference>
<dbReference type="OrthoDB" id="7191169at2"/>
<evidence type="ECO:0000256" key="14">
    <source>
        <dbReference type="PROSITE-ProRule" id="PRU01091"/>
    </source>
</evidence>
<evidence type="ECO:0000313" key="21">
    <source>
        <dbReference type="Proteomes" id="UP000259173"/>
    </source>
</evidence>
<evidence type="ECO:0000313" key="20">
    <source>
        <dbReference type="Proteomes" id="UP000024547"/>
    </source>
</evidence>
<evidence type="ECO:0000256" key="8">
    <source>
        <dbReference type="ARBA" id="ARBA00023015"/>
    </source>
</evidence>
<dbReference type="GO" id="GO:0032993">
    <property type="term" value="C:protein-DNA complex"/>
    <property type="evidence" value="ECO:0007669"/>
    <property type="project" value="TreeGrafter"/>
</dbReference>
<dbReference type="Gene3D" id="1.10.10.10">
    <property type="entry name" value="Winged helix-like DNA-binding domain superfamily/Winged helix DNA-binding domain"/>
    <property type="match status" value="1"/>
</dbReference>
<dbReference type="PANTHER" id="PTHR48111:SF40">
    <property type="entry name" value="PHOSPHATE REGULON TRANSCRIPTIONAL REGULATORY PROTEIN PHOB"/>
    <property type="match status" value="1"/>
</dbReference>
<keyword evidence="10" id="KW-0010">Activator</keyword>
<keyword evidence="11" id="KW-0804">Transcription</keyword>
<evidence type="ECO:0000313" key="18">
    <source>
        <dbReference type="EMBL" id="HBQ48231.1"/>
    </source>
</evidence>
<dbReference type="STRING" id="1280948.HY36_11355"/>
<dbReference type="SMART" id="SM00862">
    <property type="entry name" value="Trans_reg_C"/>
    <property type="match status" value="1"/>
</dbReference>
<reference evidence="21 22" key="2">
    <citation type="journal article" date="2018" name="Nat. Biotechnol.">
        <title>A standardized bacterial taxonomy based on genome phylogeny substantially revises the tree of life.</title>
        <authorList>
            <person name="Parks D.H."/>
            <person name="Chuvochina M."/>
            <person name="Waite D.W."/>
            <person name="Rinke C."/>
            <person name="Skarshewski A."/>
            <person name="Chaumeil P.A."/>
            <person name="Hugenholtz P."/>
        </authorList>
    </citation>
    <scope>NUCLEOTIDE SEQUENCE [LARGE SCALE GENOMIC DNA]</scope>
    <source>
        <strain evidence="18">UBA10378</strain>
        <strain evidence="17">UBA8557</strain>
    </source>
</reference>
<dbReference type="Gene3D" id="6.10.250.690">
    <property type="match status" value="1"/>
</dbReference>
<name>A0A059DXG5_9PROT</name>
<comment type="subcellular location">
    <subcellularLocation>
        <location evidence="1">Cytoplasm</location>
    </subcellularLocation>
</comment>
<keyword evidence="20" id="KW-1185">Reference proteome</keyword>
<dbReference type="InterPro" id="IPR001867">
    <property type="entry name" value="OmpR/PhoB-type_DNA-bd"/>
</dbReference>
<dbReference type="InterPro" id="IPR011879">
    <property type="entry name" value="Sig_transdc_resp-reg_PhoB"/>
</dbReference>
<keyword evidence="7" id="KW-0902">Two-component regulatory system</keyword>
<evidence type="ECO:0000256" key="3">
    <source>
        <dbReference type="ARBA" id="ARBA00022448"/>
    </source>
</evidence>
<organism evidence="19 20">
    <name type="scientific">Hyphomonas atlantica</name>
    <dbReference type="NCBI Taxonomy" id="1280948"/>
    <lineage>
        <taxon>Bacteria</taxon>
        <taxon>Pseudomonadati</taxon>
        <taxon>Pseudomonadota</taxon>
        <taxon>Alphaproteobacteria</taxon>
        <taxon>Hyphomonadales</taxon>
        <taxon>Hyphomonadaceae</taxon>
        <taxon>Hyphomonas</taxon>
    </lineage>
</organism>
<dbReference type="SUPFAM" id="SSF52172">
    <property type="entry name" value="CheY-like"/>
    <property type="match status" value="1"/>
</dbReference>
<dbReference type="GO" id="GO:0000156">
    <property type="term" value="F:phosphorelay response regulator activity"/>
    <property type="evidence" value="ECO:0007669"/>
    <property type="project" value="InterPro"/>
</dbReference>
<evidence type="ECO:0000313" key="22">
    <source>
        <dbReference type="Proteomes" id="UP000263957"/>
    </source>
</evidence>
<keyword evidence="9 14" id="KW-0238">DNA-binding</keyword>
<dbReference type="SMART" id="SM00448">
    <property type="entry name" value="REC"/>
    <property type="match status" value="1"/>
</dbReference>
<evidence type="ECO:0000259" key="16">
    <source>
        <dbReference type="PROSITE" id="PS51755"/>
    </source>
</evidence>
<evidence type="ECO:0000256" key="2">
    <source>
        <dbReference type="ARBA" id="ARBA00013332"/>
    </source>
</evidence>
<reference evidence="19 20" key="1">
    <citation type="journal article" date="2014" name="Antonie Van Leeuwenhoek">
        <title>Hyphomonas beringensis sp. nov. and Hyphomonas chukchiensis sp. nov., isolated from surface seawater of the Bering Sea and Chukchi Sea.</title>
        <authorList>
            <person name="Li C."/>
            <person name="Lai Q."/>
            <person name="Li G."/>
            <person name="Dong C."/>
            <person name="Wang J."/>
            <person name="Liao Y."/>
            <person name="Shao Z."/>
        </authorList>
    </citation>
    <scope>NUCLEOTIDE SEQUENCE [LARGE SCALE GENOMIC DNA]</scope>
    <source>
        <strain evidence="19 20">22II1-22F38</strain>
    </source>
</reference>
<dbReference type="Pfam" id="PF00072">
    <property type="entry name" value="Response_reg"/>
    <property type="match status" value="1"/>
</dbReference>
<dbReference type="AlphaFoldDB" id="A0A059DXG5"/>
<evidence type="ECO:0000256" key="10">
    <source>
        <dbReference type="ARBA" id="ARBA00023159"/>
    </source>
</evidence>